<proteinExistence type="predicted"/>
<accession>E4WLJ1</accession>
<organism evidence="1">
    <name type="scientific">Photobacterium damselae subsp. damselae</name>
    <name type="common">Listonella damsela</name>
    <dbReference type="NCBI Taxonomy" id="85581"/>
    <lineage>
        <taxon>Bacteria</taxon>
        <taxon>Pseudomonadati</taxon>
        <taxon>Pseudomonadota</taxon>
        <taxon>Gammaproteobacteria</taxon>
        <taxon>Vibrionales</taxon>
        <taxon>Vibrionaceae</taxon>
        <taxon>Photobacterium</taxon>
    </lineage>
</organism>
<protein>
    <submittedName>
        <fullName evidence="1">Uncharacterized protein</fullName>
    </submittedName>
</protein>
<geneLocation type="plasmid" evidence="1">
    <name>pPHDD1</name>
</geneLocation>
<keyword evidence="1" id="KW-0614">Plasmid</keyword>
<dbReference type="EMBL" id="FN597600">
    <property type="protein sequence ID" value="CBX86909.1"/>
    <property type="molecule type" value="Genomic_DNA"/>
</dbReference>
<sequence>MKITENQKIKILSKSVLKRVKRKFLLELYLLEQEQVKQKDPQKK</sequence>
<dbReference type="AlphaFoldDB" id="E4WLJ1"/>
<gene>
    <name evidence="1" type="primary">orf143</name>
</gene>
<evidence type="ECO:0000313" key="1">
    <source>
        <dbReference type="EMBL" id="CBX86909.1"/>
    </source>
</evidence>
<reference evidence="1" key="1">
    <citation type="submission" date="2009-11" db="EMBL/GenBank/DDBJ databases">
        <title>Identification of virulence genes in Photobacterium damselae subsp. damselae by Supression Subtractive hybridization: damselysin toxin is encoded on a large conjugative plasmid.</title>
        <authorList>
            <person name="Rivas A.J."/>
            <person name="Lemos M.L."/>
            <person name="Osorio C.R."/>
        </authorList>
    </citation>
    <scope>NUCLEOTIDE SEQUENCE [LARGE SCALE GENOMIC DNA]</scope>
    <source>
        <strain evidence="1">RM71</strain>
        <plasmid evidence="1">pPHDD1</plasmid>
    </source>
</reference>
<name>E4WLJ1_PHODD</name>